<dbReference type="Gene3D" id="1.10.150.120">
    <property type="entry name" value="[2Fe-2S]-binding domain"/>
    <property type="match status" value="1"/>
</dbReference>
<evidence type="ECO:0000256" key="7">
    <source>
        <dbReference type="ARBA" id="ARBA00022714"/>
    </source>
</evidence>
<dbReference type="Pfam" id="PF00941">
    <property type="entry name" value="FAD_binding_5"/>
    <property type="match status" value="1"/>
</dbReference>
<comment type="catalytic activity">
    <reaction evidence="16">
        <text>indole-3-acetaldehyde + O2 + H2O = (indol-3-yl)acetate + H2O2 + H(+)</text>
        <dbReference type="Rhea" id="RHEA:16277"/>
        <dbReference type="ChEBI" id="CHEBI:15377"/>
        <dbReference type="ChEBI" id="CHEBI:15378"/>
        <dbReference type="ChEBI" id="CHEBI:15379"/>
        <dbReference type="ChEBI" id="CHEBI:16240"/>
        <dbReference type="ChEBI" id="CHEBI:18086"/>
        <dbReference type="ChEBI" id="CHEBI:30854"/>
        <dbReference type="EC" id="1.2.3.7"/>
    </reaction>
</comment>
<evidence type="ECO:0000256" key="12">
    <source>
        <dbReference type="ARBA" id="ARBA00023014"/>
    </source>
</evidence>
<dbReference type="FunFam" id="3.30.465.10:FF:000013">
    <property type="entry name" value="Aldehyde oxidase"/>
    <property type="match status" value="1"/>
</dbReference>
<comment type="similarity">
    <text evidence="3">Belongs to the xanthine dehydrogenase family.</text>
</comment>
<dbReference type="InterPro" id="IPR036856">
    <property type="entry name" value="Ald_Oxase/Xan_DH_a/b_sf"/>
</dbReference>
<dbReference type="PROSITE" id="PS51085">
    <property type="entry name" value="2FE2S_FER_2"/>
    <property type="match status" value="1"/>
</dbReference>
<feature type="domain" description="FAD-binding PCMH-type" evidence="22">
    <location>
        <begin position="212"/>
        <end position="394"/>
    </location>
</feature>
<evidence type="ECO:0000256" key="9">
    <source>
        <dbReference type="ARBA" id="ARBA00022827"/>
    </source>
</evidence>
<evidence type="ECO:0000256" key="11">
    <source>
        <dbReference type="ARBA" id="ARBA00023004"/>
    </source>
</evidence>
<evidence type="ECO:0000256" key="16">
    <source>
        <dbReference type="ARBA" id="ARBA00052415"/>
    </source>
</evidence>
<dbReference type="GO" id="GO:0005777">
    <property type="term" value="C:peroxisome"/>
    <property type="evidence" value="ECO:0007669"/>
    <property type="project" value="UniProtKB-SubCell"/>
</dbReference>
<evidence type="ECO:0000256" key="3">
    <source>
        <dbReference type="ARBA" id="ARBA00006849"/>
    </source>
</evidence>
<dbReference type="InterPro" id="IPR005107">
    <property type="entry name" value="CO_DH_flav_C"/>
</dbReference>
<dbReference type="InterPro" id="IPR016208">
    <property type="entry name" value="Ald_Oxase/xanthine_DH-like"/>
</dbReference>
<dbReference type="Pfam" id="PF01799">
    <property type="entry name" value="Fer2_2"/>
    <property type="match status" value="1"/>
</dbReference>
<keyword evidence="13" id="KW-0520">NAD</keyword>
<feature type="binding site" evidence="20">
    <location>
        <position position="891"/>
    </location>
    <ligand>
        <name>Mo-molybdopterin</name>
        <dbReference type="ChEBI" id="CHEBI:71302"/>
    </ligand>
    <ligandPart>
        <name>Mo</name>
        <dbReference type="ChEBI" id="CHEBI:28685"/>
    </ligandPart>
</feature>
<comment type="cofactor">
    <cofactor evidence="20">
        <name>[2Fe-2S] cluster</name>
        <dbReference type="ChEBI" id="CHEBI:190135"/>
    </cofactor>
    <text evidence="20">Binds 2 [2Fe-2S] clusters.</text>
</comment>
<dbReference type="Gene3D" id="3.30.365.10">
    <property type="entry name" value="Aldehyde oxidase/xanthine dehydrogenase, molybdopterin binding domain"/>
    <property type="match status" value="4"/>
</dbReference>
<feature type="binding site" evidence="20">
    <location>
        <position position="118"/>
    </location>
    <ligand>
        <name>[2Fe-2S] cluster</name>
        <dbReference type="ChEBI" id="CHEBI:190135"/>
        <label>2</label>
    </ligand>
</feature>
<dbReference type="PIRSF" id="PIRSF000127">
    <property type="entry name" value="Xanthine_DH"/>
    <property type="match status" value="1"/>
</dbReference>
<keyword evidence="11 20" id="KW-0408">Iron</keyword>
<dbReference type="Pfam" id="PF02738">
    <property type="entry name" value="MoCoBD_1"/>
    <property type="match status" value="1"/>
</dbReference>
<comment type="cofactor">
    <cofactor evidence="1 19">
        <name>FAD</name>
        <dbReference type="ChEBI" id="CHEBI:57692"/>
    </cofactor>
</comment>
<evidence type="ECO:0000256" key="14">
    <source>
        <dbReference type="ARBA" id="ARBA00023140"/>
    </source>
</evidence>
<dbReference type="PROSITE" id="PS00197">
    <property type="entry name" value="2FE2S_FER_1"/>
    <property type="match status" value="1"/>
</dbReference>
<keyword evidence="9 19" id="KW-0274">FAD</keyword>
<evidence type="ECO:0000313" key="24">
    <source>
        <dbReference type="Proteomes" id="UP000801492"/>
    </source>
</evidence>
<keyword evidence="10" id="KW-0560">Oxidoreductase</keyword>
<evidence type="ECO:0000256" key="17">
    <source>
        <dbReference type="ARBA" id="ARBA00072265"/>
    </source>
</evidence>
<dbReference type="InterPro" id="IPR008274">
    <property type="entry name" value="AldOxase/xan_DH_MoCoBD1"/>
</dbReference>
<keyword evidence="8 20" id="KW-0479">Metal-binding</keyword>
<dbReference type="Pfam" id="PF03450">
    <property type="entry name" value="CO_deh_flav_C"/>
    <property type="match status" value="1"/>
</dbReference>
<dbReference type="Gene3D" id="3.90.1170.50">
    <property type="entry name" value="Aldehyde oxidase/xanthine dehydrogenase, a/b hammerhead"/>
    <property type="match status" value="1"/>
</dbReference>
<comment type="cofactor">
    <cofactor evidence="15">
        <name>[2Fe-2S] cluster</name>
        <dbReference type="ChEBI" id="CHEBI:190135"/>
    </cofactor>
</comment>
<evidence type="ECO:0000256" key="1">
    <source>
        <dbReference type="ARBA" id="ARBA00001974"/>
    </source>
</evidence>
<dbReference type="SMART" id="SM01008">
    <property type="entry name" value="Ald_Xan_dh_C"/>
    <property type="match status" value="1"/>
</dbReference>
<feature type="binding site" evidence="20">
    <location>
        <position position="53"/>
    </location>
    <ligand>
        <name>[2Fe-2S] cluster</name>
        <dbReference type="ChEBI" id="CHEBI:190135"/>
        <label>1</label>
    </ligand>
</feature>
<feature type="binding site" evidence="20">
    <location>
        <position position="748"/>
    </location>
    <ligand>
        <name>Mo-molybdopterin</name>
        <dbReference type="ChEBI" id="CHEBI:71302"/>
    </ligand>
    <ligandPart>
        <name>Mo</name>
        <dbReference type="ChEBI" id="CHEBI:28685"/>
    </ligandPart>
</feature>
<dbReference type="Pfam" id="PF00111">
    <property type="entry name" value="Fer2"/>
    <property type="match status" value="1"/>
</dbReference>
<dbReference type="InterPro" id="IPR036683">
    <property type="entry name" value="CO_DH_flav_C_dom_sf"/>
</dbReference>
<feature type="binding site" evidence="20">
    <location>
        <position position="50"/>
    </location>
    <ligand>
        <name>[2Fe-2S] cluster</name>
        <dbReference type="ChEBI" id="CHEBI:190135"/>
        <label>1</label>
    </ligand>
</feature>
<dbReference type="InterPro" id="IPR016169">
    <property type="entry name" value="FAD-bd_PCMH_sub2"/>
</dbReference>
<name>A0A8K0GJQ8_IGNLU</name>
<evidence type="ECO:0000256" key="4">
    <source>
        <dbReference type="ARBA" id="ARBA00011738"/>
    </source>
</evidence>
<dbReference type="OrthoDB" id="8300278at2759"/>
<dbReference type="InterPro" id="IPR002346">
    <property type="entry name" value="Mopterin_DH_FAD-bd"/>
</dbReference>
<evidence type="ECO:0000256" key="6">
    <source>
        <dbReference type="ARBA" id="ARBA00022630"/>
    </source>
</evidence>
<dbReference type="Gene3D" id="3.10.20.30">
    <property type="match status" value="1"/>
</dbReference>
<feature type="active site" description="Proton acceptor" evidence="18">
    <location>
        <position position="1214"/>
    </location>
</feature>
<feature type="domain" description="2Fe-2S ferredoxin-type" evidence="21">
    <location>
        <begin position="4"/>
        <end position="93"/>
    </location>
</feature>
<dbReference type="InterPro" id="IPR002888">
    <property type="entry name" value="2Fe-2S-bd"/>
</dbReference>
<evidence type="ECO:0000256" key="15">
    <source>
        <dbReference type="ARBA" id="ARBA00034078"/>
    </source>
</evidence>
<feature type="binding site" evidence="20">
    <location>
        <position position="152"/>
    </location>
    <ligand>
        <name>[2Fe-2S] cluster</name>
        <dbReference type="ChEBI" id="CHEBI:190135"/>
        <label>2</label>
    </ligand>
</feature>
<dbReference type="FunFam" id="3.30.390.50:FF:000003">
    <property type="entry name" value="Aldehyde oxidase1"/>
    <property type="match status" value="1"/>
</dbReference>
<evidence type="ECO:0000256" key="13">
    <source>
        <dbReference type="ARBA" id="ARBA00023027"/>
    </source>
</evidence>
<evidence type="ECO:0000313" key="23">
    <source>
        <dbReference type="EMBL" id="KAF2900358.1"/>
    </source>
</evidence>
<reference evidence="23" key="1">
    <citation type="submission" date="2019-08" db="EMBL/GenBank/DDBJ databases">
        <title>The genome of the North American firefly Photinus pyralis.</title>
        <authorList>
            <consortium name="Photinus pyralis genome working group"/>
            <person name="Fallon T.R."/>
            <person name="Sander Lower S.E."/>
            <person name="Weng J.-K."/>
        </authorList>
    </citation>
    <scope>NUCLEOTIDE SEQUENCE</scope>
    <source>
        <strain evidence="23">TRF0915ILg1</strain>
        <tissue evidence="23">Whole body</tissue>
    </source>
</reference>
<dbReference type="FunFam" id="3.30.365.10:FF:000001">
    <property type="entry name" value="Xanthine dehydrogenase oxidase"/>
    <property type="match status" value="1"/>
</dbReference>
<accession>A0A8K0GJQ8</accession>
<sequence length="1270" mass="141607">MEAKHIHFFLHDEEYTVNVADITPTTTLLQYLREFEHLKGTKYMCLEGGCGSCIVAVTAKHPITQRKITFAVNSCLVSIYSCEGWQIHTVDGIGNKQIGYHPVQKVLADFNGTQCGFCSPGMVMNMYALYKSNSDLTMKQVENSFGGNMCRCTGYRPILTAFKSLCKDADREVLGTYPDIEDLDKCDRRSCQKKCRSTKCTMKPISSKILRSSGLDIKWFKVYSINEIFDVLQENRDASYQLVAGNTARGVYPGSYMRSDVCIDITSVKNLLNDAVLSVGFTIGANKTLNDTIEVFRRTSKTEGFSYFTKLADHIELVAHVPVRNIGTVAGNLSIKHEHNEFPSDIFLILETVAAKLTIVNNKNKEEQLSLLNYLTYDMNRKIIKSVTLPKFDKSYKYQSYKIMPRAQNAHAIVNAGFLLKLDSNNVVQSARIVYGGINPSFVHAGKTEKYLIGKSVFENTTLQGALKALDEDILPDDVLPQPSPEFRKKLAISLFYKFILSIAPDSKLSPENKSGGLQLQRPLSKGVQDYQTNESLYPLTQPIPKLEALGQVSGEVEYISDMSSFDEIHAAFVTAKAPANSVITKVDPSKALEQNGVLAFFEAKDIPGLNTFIPSNANFPVTYFPRDMRVVPEELFCSGTVKYYFQPVGIIVAATQELADEAVDLVNITYSSGQHKPFLTIRQILTANATDRIIEEASISATHQGQDIKHILRGKYDTTWQYHYHMETQICYVVPKEDSLDIYPGTQWMDIIQTAVAGILNISENKINVQVKRVGGSYGAKITRNALISCAAALAAYKLQRPVKMRMSFSANMNVIGKRFPSATNYEVGLNDKCEIQYLNSSIYFDYGAGGNDVAVMQAMGTFYSSYKYDTWNVSGNNTRTDNHSGVWARAPGNNNMLAMIESIMEHIAAELNKPPLEIRLANIENKDLLRFIDELRQWSDYDNRLKTIEEFNKSNRWMKKGLSLIPMTYPFEYIQTLSSTVAICAGDGSVMVSHGGIEIGQGINTKVAQVCAFTLGIPLNLISVKASNNFTSANNFTTGTSLTSESVCYATLRACNVLLSRMKPIKEKMNNPTWEELVKECQNEYVDLTATHMFSPNDPPKKYNVYGVCATEVEVDILTGTYQVNRVDLLEDTGDSMNPYIDIGQVEGAFIMGLGFWKTETIIYDDEGQLLTNRTWNYKIPGALDIPVNFRVKFPRNNPNPNGVLHSKATAEPALCLSVSIPIAVRHAVTSARASANPTAPSWYPICGPSDVENTFINSLNDFKQYKL</sequence>
<gene>
    <name evidence="23" type="ORF">ILUMI_05827</name>
</gene>
<evidence type="ECO:0000256" key="2">
    <source>
        <dbReference type="ARBA" id="ARBA00004275"/>
    </source>
</evidence>
<dbReference type="Gene3D" id="3.30.390.50">
    <property type="entry name" value="CO dehydrogenase flavoprotein, C-terminal domain"/>
    <property type="match status" value="1"/>
</dbReference>
<dbReference type="Gene3D" id="3.30.465.10">
    <property type="match status" value="1"/>
</dbReference>
<dbReference type="AlphaFoldDB" id="A0A8K0GJQ8"/>
<evidence type="ECO:0000256" key="8">
    <source>
        <dbReference type="ARBA" id="ARBA00022723"/>
    </source>
</evidence>
<keyword evidence="7 20" id="KW-0001">2Fe-2S</keyword>
<dbReference type="GO" id="GO:0051537">
    <property type="term" value="F:2 iron, 2 sulfur cluster binding"/>
    <property type="evidence" value="ECO:0007669"/>
    <property type="project" value="UniProtKB-KW"/>
</dbReference>
<dbReference type="InterPro" id="IPR012675">
    <property type="entry name" value="Beta-grasp_dom_sf"/>
</dbReference>
<evidence type="ECO:0000256" key="19">
    <source>
        <dbReference type="PIRSR" id="PIRSR000127-2"/>
    </source>
</evidence>
<keyword evidence="24" id="KW-1185">Reference proteome</keyword>
<dbReference type="SUPFAM" id="SSF55447">
    <property type="entry name" value="CO dehydrogenase flavoprotein C-terminal domain-like"/>
    <property type="match status" value="1"/>
</dbReference>
<dbReference type="SMART" id="SM01092">
    <property type="entry name" value="CO_deh_flav_C"/>
    <property type="match status" value="1"/>
</dbReference>
<evidence type="ECO:0000259" key="22">
    <source>
        <dbReference type="PROSITE" id="PS51387"/>
    </source>
</evidence>
<dbReference type="Pfam" id="PF20256">
    <property type="entry name" value="MoCoBD_2"/>
    <property type="match status" value="1"/>
</dbReference>
<dbReference type="InterPro" id="IPR046867">
    <property type="entry name" value="AldOxase/xan_DH_MoCoBD2"/>
</dbReference>
<protein>
    <recommendedName>
        <fullName evidence="17">Indole-3-acetaldehyde oxidase</fullName>
    </recommendedName>
</protein>
<dbReference type="GO" id="GO:0005506">
    <property type="term" value="F:iron ion binding"/>
    <property type="evidence" value="ECO:0007669"/>
    <property type="project" value="InterPro"/>
</dbReference>
<dbReference type="CDD" id="cd00207">
    <property type="entry name" value="fer2"/>
    <property type="match status" value="1"/>
</dbReference>
<dbReference type="SUPFAM" id="SSF56003">
    <property type="entry name" value="Molybdenum cofactor-binding domain"/>
    <property type="match status" value="1"/>
</dbReference>
<evidence type="ECO:0000256" key="10">
    <source>
        <dbReference type="ARBA" id="ARBA00023002"/>
    </source>
</evidence>
<dbReference type="GO" id="GO:0071949">
    <property type="term" value="F:FAD binding"/>
    <property type="evidence" value="ECO:0007669"/>
    <property type="project" value="InterPro"/>
</dbReference>
<dbReference type="Proteomes" id="UP000801492">
    <property type="component" value="Unassembled WGS sequence"/>
</dbReference>
<dbReference type="FunFam" id="3.30.365.10:FF:000008">
    <property type="entry name" value="Aldehyde oxidase1"/>
    <property type="match status" value="1"/>
</dbReference>
<dbReference type="SUPFAM" id="SSF56176">
    <property type="entry name" value="FAD-binding/transporter-associated domain-like"/>
    <property type="match status" value="1"/>
</dbReference>
<feature type="binding site" evidence="20">
    <location>
        <position position="45"/>
    </location>
    <ligand>
        <name>[2Fe-2S] cluster</name>
        <dbReference type="ChEBI" id="CHEBI:190135"/>
        <label>1</label>
    </ligand>
</feature>
<comment type="cofactor">
    <cofactor evidence="20">
        <name>Mo-molybdopterin</name>
        <dbReference type="ChEBI" id="CHEBI:71302"/>
    </cofactor>
    <text evidence="20">Binds 1 Mo-molybdopterin (Mo-MPT) cofactor per subunit.</text>
</comment>
<keyword evidence="12 20" id="KW-0411">Iron-sulfur</keyword>
<dbReference type="InterPro" id="IPR036884">
    <property type="entry name" value="2Fe-2S-bd_dom_sf"/>
</dbReference>
<feature type="binding site" evidence="20">
    <location>
        <position position="150"/>
    </location>
    <ligand>
        <name>[2Fe-2S] cluster</name>
        <dbReference type="ChEBI" id="CHEBI:190135"/>
        <label>2</label>
    </ligand>
</feature>
<dbReference type="InterPro" id="IPR036010">
    <property type="entry name" value="2Fe-2S_ferredoxin-like_sf"/>
</dbReference>
<comment type="subunit">
    <text evidence="4">Homodimer.</text>
</comment>
<evidence type="ECO:0000256" key="5">
    <source>
        <dbReference type="ARBA" id="ARBA00022505"/>
    </source>
</evidence>
<keyword evidence="6" id="KW-0285">Flavoprotein</keyword>
<dbReference type="GO" id="GO:0050302">
    <property type="term" value="F:indole-3-acetaldehyde oxidase activity"/>
    <property type="evidence" value="ECO:0007669"/>
    <property type="project" value="UniProtKB-EC"/>
</dbReference>
<dbReference type="InterPro" id="IPR000674">
    <property type="entry name" value="Ald_Oxase/Xan_DH_a/b"/>
</dbReference>
<dbReference type="PANTHER" id="PTHR11908:SF132">
    <property type="entry name" value="ALDEHYDE OXIDASE 1-RELATED"/>
    <property type="match status" value="1"/>
</dbReference>
<evidence type="ECO:0000256" key="20">
    <source>
        <dbReference type="PIRSR" id="PIRSR000127-3"/>
    </source>
</evidence>
<dbReference type="Pfam" id="PF01315">
    <property type="entry name" value="Ald_Xan_dh_C"/>
    <property type="match status" value="1"/>
</dbReference>
<proteinExistence type="inferred from homology"/>
<dbReference type="InterPro" id="IPR001041">
    <property type="entry name" value="2Fe-2S_ferredoxin-type"/>
</dbReference>
<keyword evidence="5 20" id="KW-0500">Molybdenum</keyword>
<evidence type="ECO:0000259" key="21">
    <source>
        <dbReference type="PROSITE" id="PS51085"/>
    </source>
</evidence>
<dbReference type="PANTHER" id="PTHR11908">
    <property type="entry name" value="XANTHINE DEHYDROGENASE"/>
    <property type="match status" value="1"/>
</dbReference>
<evidence type="ECO:0000256" key="18">
    <source>
        <dbReference type="PIRSR" id="PIRSR000127-1"/>
    </source>
</evidence>
<dbReference type="SUPFAM" id="SSF47741">
    <property type="entry name" value="CO dehydrogenase ISP C-domain like"/>
    <property type="match status" value="1"/>
</dbReference>
<comment type="subcellular location">
    <subcellularLocation>
        <location evidence="2">Peroxisome</location>
    </subcellularLocation>
</comment>
<keyword evidence="14" id="KW-0576">Peroxisome</keyword>
<dbReference type="FunFam" id="3.10.20.30:FF:000012">
    <property type="entry name" value="Xanthine dehydrogenase/oxidase"/>
    <property type="match status" value="1"/>
</dbReference>
<dbReference type="PROSITE" id="PS51387">
    <property type="entry name" value="FAD_PCMH"/>
    <property type="match status" value="1"/>
</dbReference>
<feature type="binding site" evidence="20">
    <location>
        <position position="75"/>
    </location>
    <ligand>
        <name>[2Fe-2S] cluster</name>
        <dbReference type="ChEBI" id="CHEBI:190135"/>
        <label>1</label>
    </ligand>
</feature>
<dbReference type="InterPro" id="IPR036318">
    <property type="entry name" value="FAD-bd_PCMH-like_sf"/>
</dbReference>
<organism evidence="23 24">
    <name type="scientific">Ignelater luminosus</name>
    <name type="common">Cucubano</name>
    <name type="synonym">Pyrophorus luminosus</name>
    <dbReference type="NCBI Taxonomy" id="2038154"/>
    <lineage>
        <taxon>Eukaryota</taxon>
        <taxon>Metazoa</taxon>
        <taxon>Ecdysozoa</taxon>
        <taxon>Arthropoda</taxon>
        <taxon>Hexapoda</taxon>
        <taxon>Insecta</taxon>
        <taxon>Pterygota</taxon>
        <taxon>Neoptera</taxon>
        <taxon>Endopterygota</taxon>
        <taxon>Coleoptera</taxon>
        <taxon>Polyphaga</taxon>
        <taxon>Elateriformia</taxon>
        <taxon>Elateroidea</taxon>
        <taxon>Elateridae</taxon>
        <taxon>Agrypninae</taxon>
        <taxon>Pyrophorini</taxon>
        <taxon>Ignelater</taxon>
    </lineage>
</organism>
<dbReference type="InterPro" id="IPR016166">
    <property type="entry name" value="FAD-bd_PCMH"/>
</dbReference>
<feature type="binding site" evidence="19">
    <location>
        <position position="402"/>
    </location>
    <ligand>
        <name>FAD</name>
        <dbReference type="ChEBI" id="CHEBI:57692"/>
    </ligand>
</feature>
<dbReference type="InterPro" id="IPR037165">
    <property type="entry name" value="AldOxase/xan_DH_Mopterin-bd_sf"/>
</dbReference>
<feature type="binding site" evidence="20">
    <location>
        <position position="115"/>
    </location>
    <ligand>
        <name>[2Fe-2S] cluster</name>
        <dbReference type="ChEBI" id="CHEBI:190135"/>
        <label>2</label>
    </ligand>
</feature>
<dbReference type="InterPro" id="IPR006058">
    <property type="entry name" value="2Fe2S_fd_BS"/>
</dbReference>
<dbReference type="SUPFAM" id="SSF54665">
    <property type="entry name" value="CO dehydrogenase molybdoprotein N-domain-like"/>
    <property type="match status" value="1"/>
</dbReference>
<dbReference type="EMBL" id="VTPC01002240">
    <property type="protein sequence ID" value="KAF2900358.1"/>
    <property type="molecule type" value="Genomic_DNA"/>
</dbReference>
<dbReference type="SUPFAM" id="SSF54292">
    <property type="entry name" value="2Fe-2S ferredoxin-like"/>
    <property type="match status" value="1"/>
</dbReference>
<comment type="caution">
    <text evidence="23">The sequence shown here is derived from an EMBL/GenBank/DDBJ whole genome shotgun (WGS) entry which is preliminary data.</text>
</comment>